<dbReference type="GO" id="GO:0006457">
    <property type="term" value="P:protein folding"/>
    <property type="evidence" value="ECO:0007669"/>
    <property type="project" value="TreeGrafter"/>
</dbReference>
<dbReference type="PANTHER" id="PTHR12800">
    <property type="entry name" value="CDC37-RELATED"/>
    <property type="match status" value="1"/>
</dbReference>
<feature type="region of interest" description="Disordered" evidence="6">
    <location>
        <begin position="196"/>
        <end position="239"/>
    </location>
</feature>
<keyword evidence="4" id="KW-0143">Chaperone</keyword>
<gene>
    <name evidence="10" type="ORF">NEMBOFW57_008602</name>
</gene>
<dbReference type="Pfam" id="PF08565">
    <property type="entry name" value="CDC37_M"/>
    <property type="match status" value="1"/>
</dbReference>
<feature type="domain" description="Cdc37 N-terminal" evidence="9">
    <location>
        <begin position="1"/>
        <end position="197"/>
    </location>
</feature>
<evidence type="ECO:0000259" key="9">
    <source>
        <dbReference type="SMART" id="SM01071"/>
    </source>
</evidence>
<evidence type="ECO:0000256" key="5">
    <source>
        <dbReference type="ARBA" id="ARBA00031396"/>
    </source>
</evidence>
<protein>
    <recommendedName>
        <fullName evidence="5">Hsp90 chaperone protein kinase-targeting subunit</fullName>
    </recommendedName>
</protein>
<feature type="compositionally biased region" description="Basic and acidic residues" evidence="6">
    <location>
        <begin position="198"/>
        <end position="214"/>
    </location>
</feature>
<sequence>MVDYSKWDALELSDDSDIEVHPNVDKRSFIRAKQSQVHMERQQRKLQIEAYKHQRIVNDALIKRLSLLISTMQSQHTTSVLDDPSVFAFKAIMESALRSPEEDTPPKRPDGLSDVDSPPLPTYSKMMVTILDEANKALAGRQIEDGHRFDALVEELQGHVRAIQEVQTSLAKELDDLEQQSARKITSESYHVGFDSSHVSKADETEKRSPDAKVELLNPNVHSGKGDFATSGTTTAGSHLDAEDKELPRASPAARGFAQINTSNYRASREYLSSHPGLLQESETNGLLHDAYSLILDHDDEARARQCVHQALLLQYCRLLGRDGAGVALFFKQIATPGHQALELFEKDVAQTFQKIMAMAKRNAARKDVPVERLQLYSPSGEEGSVRIQVPPAGSEDEKVRKARAVFESFAPEMRAALEHGSLDEINEVLGGMEYTEAEQLSSLLNETELDEELRQKMEGISGDGGASGVEYEDGRPVAMKRSVRENMFRYI</sequence>
<dbReference type="SMART" id="SM01071">
    <property type="entry name" value="CDC37_N"/>
    <property type="match status" value="1"/>
</dbReference>
<dbReference type="InterPro" id="IPR013873">
    <property type="entry name" value="Cdc37_C"/>
</dbReference>
<evidence type="ECO:0000259" key="8">
    <source>
        <dbReference type="SMART" id="SM01070"/>
    </source>
</evidence>
<reference evidence="10" key="1">
    <citation type="submission" date="2023-02" db="EMBL/GenBank/DDBJ databases">
        <authorList>
            <person name="Palmer J.M."/>
        </authorList>
    </citation>
    <scope>NUCLEOTIDE SEQUENCE</scope>
    <source>
        <strain evidence="10">FW57</strain>
    </source>
</reference>
<dbReference type="GO" id="GO:0005737">
    <property type="term" value="C:cytoplasm"/>
    <property type="evidence" value="ECO:0007669"/>
    <property type="project" value="UniProtKB-SubCell"/>
</dbReference>
<proteinExistence type="inferred from homology"/>
<dbReference type="SMART" id="SM01069">
    <property type="entry name" value="CDC37_C"/>
    <property type="match status" value="1"/>
</dbReference>
<feature type="compositionally biased region" description="Basic and acidic residues" evidence="6">
    <location>
        <begin position="99"/>
        <end position="111"/>
    </location>
</feature>
<dbReference type="EMBL" id="JAHCVI010000004">
    <property type="protein sequence ID" value="KAG7286294.1"/>
    <property type="molecule type" value="Genomic_DNA"/>
</dbReference>
<dbReference type="Proteomes" id="UP001197093">
    <property type="component" value="Unassembled WGS sequence"/>
</dbReference>
<evidence type="ECO:0000256" key="6">
    <source>
        <dbReference type="SAM" id="MobiDB-lite"/>
    </source>
</evidence>
<feature type="region of interest" description="Disordered" evidence="6">
    <location>
        <begin position="97"/>
        <end position="120"/>
    </location>
</feature>
<dbReference type="PANTHER" id="PTHR12800:SF4">
    <property type="entry name" value="HSP90 CO-CHAPERONE CDC37"/>
    <property type="match status" value="1"/>
</dbReference>
<comment type="subcellular location">
    <subcellularLocation>
        <location evidence="1">Cytoplasm</location>
    </subcellularLocation>
</comment>
<evidence type="ECO:0000313" key="11">
    <source>
        <dbReference type="Proteomes" id="UP001197093"/>
    </source>
</evidence>
<dbReference type="SUPFAM" id="SSF101391">
    <property type="entry name" value="Hsp90 co-chaperone CDC37"/>
    <property type="match status" value="1"/>
</dbReference>
<dbReference type="GO" id="GO:0051087">
    <property type="term" value="F:protein-folding chaperone binding"/>
    <property type="evidence" value="ECO:0007669"/>
    <property type="project" value="TreeGrafter"/>
</dbReference>
<evidence type="ECO:0000259" key="7">
    <source>
        <dbReference type="SMART" id="SM01069"/>
    </source>
</evidence>
<feature type="domain" description="Cdc37 C-terminal" evidence="7">
    <location>
        <begin position="388"/>
        <end position="476"/>
    </location>
</feature>
<evidence type="ECO:0000256" key="2">
    <source>
        <dbReference type="ARBA" id="ARBA00006222"/>
    </source>
</evidence>
<feature type="domain" description="Cdc37 Hsp90 binding" evidence="8">
    <location>
        <begin position="196"/>
        <end position="366"/>
    </location>
</feature>
<dbReference type="InterPro" id="IPR013874">
    <property type="entry name" value="Cdc37_Hsp90-bd"/>
</dbReference>
<dbReference type="GO" id="GO:0031072">
    <property type="term" value="F:heat shock protein binding"/>
    <property type="evidence" value="ECO:0007669"/>
    <property type="project" value="TreeGrafter"/>
</dbReference>
<comment type="similarity">
    <text evidence="2">Belongs to the CDC37 family.</text>
</comment>
<evidence type="ECO:0000256" key="4">
    <source>
        <dbReference type="ARBA" id="ARBA00023186"/>
    </source>
</evidence>
<evidence type="ECO:0000313" key="10">
    <source>
        <dbReference type="EMBL" id="KAG7286294.1"/>
    </source>
</evidence>
<dbReference type="GO" id="GO:0019901">
    <property type="term" value="F:protein kinase binding"/>
    <property type="evidence" value="ECO:0007669"/>
    <property type="project" value="InterPro"/>
</dbReference>
<keyword evidence="11" id="KW-1185">Reference proteome</keyword>
<organism evidence="10 11">
    <name type="scientific">Staphylotrichum longicolle</name>
    <dbReference type="NCBI Taxonomy" id="669026"/>
    <lineage>
        <taxon>Eukaryota</taxon>
        <taxon>Fungi</taxon>
        <taxon>Dikarya</taxon>
        <taxon>Ascomycota</taxon>
        <taxon>Pezizomycotina</taxon>
        <taxon>Sordariomycetes</taxon>
        <taxon>Sordariomycetidae</taxon>
        <taxon>Sordariales</taxon>
        <taxon>Chaetomiaceae</taxon>
        <taxon>Staphylotrichum</taxon>
    </lineage>
</organism>
<evidence type="ECO:0000256" key="1">
    <source>
        <dbReference type="ARBA" id="ARBA00004496"/>
    </source>
</evidence>
<dbReference type="Pfam" id="PF03234">
    <property type="entry name" value="CDC37_N"/>
    <property type="match status" value="1"/>
</dbReference>
<dbReference type="GO" id="GO:0051082">
    <property type="term" value="F:unfolded protein binding"/>
    <property type="evidence" value="ECO:0007669"/>
    <property type="project" value="TreeGrafter"/>
</dbReference>
<dbReference type="InterPro" id="IPR004918">
    <property type="entry name" value="Cdc37"/>
</dbReference>
<dbReference type="InterPro" id="IPR038189">
    <property type="entry name" value="Cdc37_Hsp90-bd_sf"/>
</dbReference>
<accession>A0AAD4HU64</accession>
<keyword evidence="3" id="KW-0963">Cytoplasm</keyword>
<comment type="caution">
    <text evidence="10">The sequence shown here is derived from an EMBL/GenBank/DDBJ whole genome shotgun (WGS) entry which is preliminary data.</text>
</comment>
<dbReference type="SMART" id="SM01070">
    <property type="entry name" value="CDC37_M"/>
    <property type="match status" value="1"/>
</dbReference>
<dbReference type="GO" id="GO:0050821">
    <property type="term" value="P:protein stabilization"/>
    <property type="evidence" value="ECO:0007669"/>
    <property type="project" value="TreeGrafter"/>
</dbReference>
<dbReference type="Gene3D" id="1.20.58.610">
    <property type="entry name" value="Cdc37, Hsp90 binding domain"/>
    <property type="match status" value="1"/>
</dbReference>
<name>A0AAD4HU64_9PEZI</name>
<dbReference type="InterPro" id="IPR013855">
    <property type="entry name" value="Cdc37_N_dom"/>
</dbReference>
<dbReference type="AlphaFoldDB" id="A0AAD4HU64"/>
<dbReference type="Pfam" id="PF08564">
    <property type="entry name" value="CDC37_C"/>
    <property type="match status" value="1"/>
</dbReference>
<evidence type="ECO:0000256" key="3">
    <source>
        <dbReference type="ARBA" id="ARBA00022490"/>
    </source>
</evidence>